<evidence type="ECO:0000313" key="2">
    <source>
        <dbReference type="Proteomes" id="UP000231343"/>
    </source>
</evidence>
<reference evidence="1 2" key="1">
    <citation type="submission" date="2017-09" db="EMBL/GenBank/DDBJ databases">
        <title>Depth-based differentiation of microbial function through sediment-hosted aquifers and enrichment of novel symbionts in the deep terrestrial subsurface.</title>
        <authorList>
            <person name="Probst A.J."/>
            <person name="Ladd B."/>
            <person name="Jarett J.K."/>
            <person name="Geller-Mcgrath D.E."/>
            <person name="Sieber C.M."/>
            <person name="Emerson J.B."/>
            <person name="Anantharaman K."/>
            <person name="Thomas B.C."/>
            <person name="Malmstrom R."/>
            <person name="Stieglmeier M."/>
            <person name="Klingl A."/>
            <person name="Woyke T."/>
            <person name="Ryan C.M."/>
            <person name="Banfield J.F."/>
        </authorList>
    </citation>
    <scope>NUCLEOTIDE SEQUENCE [LARGE SCALE GENOMIC DNA]</scope>
    <source>
        <strain evidence="1">CG08_land_8_20_14_0_20_45_16</strain>
    </source>
</reference>
<name>A0A2H0XUF0_UNCSA</name>
<comment type="caution">
    <text evidence="1">The sequence shown here is derived from an EMBL/GenBank/DDBJ whole genome shotgun (WGS) entry which is preliminary data.</text>
</comment>
<evidence type="ECO:0000313" key="1">
    <source>
        <dbReference type="EMBL" id="PIS28543.1"/>
    </source>
</evidence>
<dbReference type="EMBL" id="PEYM01000128">
    <property type="protein sequence ID" value="PIS28543.1"/>
    <property type="molecule type" value="Genomic_DNA"/>
</dbReference>
<organism evidence="1 2">
    <name type="scientific">Candidatus Saganbacteria bacterium CG08_land_8_20_14_0_20_45_16</name>
    <dbReference type="NCBI Taxonomy" id="2014293"/>
    <lineage>
        <taxon>Bacteria</taxon>
        <taxon>Bacillati</taxon>
        <taxon>Saganbacteria</taxon>
    </lineage>
</organism>
<sequence>MAKKKMTLKDKVKIADALGRIVRADQSVAKLAETKKPGVAAASWGYGYHSSSGGRDVAR</sequence>
<gene>
    <name evidence="1" type="ORF">COT42_07830</name>
</gene>
<proteinExistence type="predicted"/>
<protein>
    <submittedName>
        <fullName evidence="1">Uncharacterized protein</fullName>
    </submittedName>
</protein>
<dbReference type="AlphaFoldDB" id="A0A2H0XUF0"/>
<dbReference type="Proteomes" id="UP000231343">
    <property type="component" value="Unassembled WGS sequence"/>
</dbReference>
<accession>A0A2H0XUF0</accession>